<dbReference type="GO" id="GO:1990904">
    <property type="term" value="C:ribonucleoprotein complex"/>
    <property type="evidence" value="ECO:0007669"/>
    <property type="project" value="UniProtKB-KW"/>
</dbReference>
<evidence type="ECO:0000256" key="1">
    <source>
        <dbReference type="ARBA" id="ARBA00009106"/>
    </source>
</evidence>
<evidence type="ECO:0000313" key="5">
    <source>
        <dbReference type="EMBL" id="TDA37490.1"/>
    </source>
</evidence>
<dbReference type="Pfam" id="PF03297">
    <property type="entry name" value="Ribosomal_S25"/>
    <property type="match status" value="1"/>
</dbReference>
<keyword evidence="3" id="KW-0687">Ribonucleoprotein</keyword>
<proteinExistence type="inferred from homology"/>
<comment type="similarity">
    <text evidence="1">Belongs to the eukaryotic ribosomal protein eS25 family.</text>
</comment>
<evidence type="ECO:0000256" key="4">
    <source>
        <dbReference type="SAM" id="MobiDB-lite"/>
    </source>
</evidence>
<dbReference type="Gene3D" id="3.30.63.20">
    <property type="match status" value="1"/>
</dbReference>
<feature type="compositionally biased region" description="Basic and acidic residues" evidence="4">
    <location>
        <begin position="11"/>
        <end position="26"/>
    </location>
</feature>
<evidence type="ECO:0000256" key="3">
    <source>
        <dbReference type="ARBA" id="ARBA00023274"/>
    </source>
</evidence>
<evidence type="ECO:0000256" key="2">
    <source>
        <dbReference type="ARBA" id="ARBA00022980"/>
    </source>
</evidence>
<dbReference type="GO" id="GO:0005840">
    <property type="term" value="C:ribosome"/>
    <property type="evidence" value="ECO:0007669"/>
    <property type="project" value="UniProtKB-KW"/>
</dbReference>
<dbReference type="InterPro" id="IPR004977">
    <property type="entry name" value="Ribosomal_eS25"/>
</dbReference>
<protein>
    <submittedName>
        <fullName evidence="5">30S ribosomal protein S25e</fullName>
    </submittedName>
</protein>
<feature type="region of interest" description="Disordered" evidence="4">
    <location>
        <begin position="1"/>
        <end position="26"/>
    </location>
</feature>
<sequence length="99" mass="11097">MGGGKKSKPKPAKELESGKKEAPKKEITKASTTILVDPKVMDQIKKDVIKMKFVTPYQIYSKYNLKYSISKDILETLSKQGLLKPIKSGRRLDIYVPAA</sequence>
<accession>A0A523BAI2</accession>
<organism evidence="5 6">
    <name type="scientific">Thermoproteota archaeon</name>
    <dbReference type="NCBI Taxonomy" id="2056631"/>
    <lineage>
        <taxon>Archaea</taxon>
        <taxon>Thermoproteota</taxon>
    </lineage>
</organism>
<evidence type="ECO:0000313" key="6">
    <source>
        <dbReference type="Proteomes" id="UP000315399"/>
    </source>
</evidence>
<keyword evidence="2 5" id="KW-0689">Ribosomal protein</keyword>
<dbReference type="Proteomes" id="UP000315399">
    <property type="component" value="Unassembled WGS sequence"/>
</dbReference>
<reference evidence="5 6" key="1">
    <citation type="journal article" date="2019" name="Nat. Microbiol.">
        <title>Expanding anaerobic alkane metabolism in the domain of Archaea.</title>
        <authorList>
            <person name="Wang Y."/>
            <person name="Wegener G."/>
            <person name="Hou J."/>
            <person name="Wang F."/>
            <person name="Xiao X."/>
        </authorList>
    </citation>
    <scope>NUCLEOTIDE SEQUENCE [LARGE SCALE GENOMIC DNA]</scope>
    <source>
        <strain evidence="5">WYZ-LMO10</strain>
    </source>
</reference>
<dbReference type="AlphaFoldDB" id="A0A523BAI2"/>
<name>A0A523BAI2_9CREN</name>
<dbReference type="EMBL" id="QNVH01000071">
    <property type="protein sequence ID" value="TDA37490.1"/>
    <property type="molecule type" value="Genomic_DNA"/>
</dbReference>
<gene>
    <name evidence="5" type="ORF">DSO08_05690</name>
</gene>
<comment type="caution">
    <text evidence="5">The sequence shown here is derived from an EMBL/GenBank/DDBJ whole genome shotgun (WGS) entry which is preliminary data.</text>
</comment>
<feature type="compositionally biased region" description="Basic residues" evidence="4">
    <location>
        <begin position="1"/>
        <end position="10"/>
    </location>
</feature>